<evidence type="ECO:0000259" key="1">
    <source>
        <dbReference type="Pfam" id="PF20150"/>
    </source>
</evidence>
<organism evidence="2 3">
    <name type="scientific">Cudoniella acicularis</name>
    <dbReference type="NCBI Taxonomy" id="354080"/>
    <lineage>
        <taxon>Eukaryota</taxon>
        <taxon>Fungi</taxon>
        <taxon>Dikarya</taxon>
        <taxon>Ascomycota</taxon>
        <taxon>Pezizomycotina</taxon>
        <taxon>Leotiomycetes</taxon>
        <taxon>Helotiales</taxon>
        <taxon>Tricladiaceae</taxon>
        <taxon>Cudoniella</taxon>
    </lineage>
</organism>
<name>A0A8H4RM33_9HELO</name>
<dbReference type="EMBL" id="JAAMPI010000342">
    <property type="protein sequence ID" value="KAF4632494.1"/>
    <property type="molecule type" value="Genomic_DNA"/>
</dbReference>
<protein>
    <recommendedName>
        <fullName evidence="1">2EXR domain-containing protein</fullName>
    </recommendedName>
</protein>
<feature type="domain" description="2EXR" evidence="1">
    <location>
        <begin position="39"/>
        <end position="133"/>
    </location>
</feature>
<evidence type="ECO:0000313" key="3">
    <source>
        <dbReference type="Proteomes" id="UP000566819"/>
    </source>
</evidence>
<dbReference type="AlphaFoldDB" id="A0A8H4RM33"/>
<reference evidence="2 3" key="1">
    <citation type="submission" date="2020-03" db="EMBL/GenBank/DDBJ databases">
        <title>Draft Genome Sequence of Cudoniella acicularis.</title>
        <authorList>
            <person name="Buettner E."/>
            <person name="Kellner H."/>
        </authorList>
    </citation>
    <scope>NUCLEOTIDE SEQUENCE [LARGE SCALE GENOMIC DNA]</scope>
    <source>
        <strain evidence="2 3">DSM 108380</strain>
    </source>
</reference>
<dbReference type="PANTHER" id="PTHR35910">
    <property type="entry name" value="2EXR DOMAIN-CONTAINING PROTEIN"/>
    <property type="match status" value="1"/>
</dbReference>
<keyword evidence="3" id="KW-1185">Reference proteome</keyword>
<dbReference type="Pfam" id="PF20150">
    <property type="entry name" value="2EXR"/>
    <property type="match status" value="1"/>
</dbReference>
<dbReference type="PANTHER" id="PTHR35910:SF6">
    <property type="entry name" value="2EXR DOMAIN-CONTAINING PROTEIN"/>
    <property type="match status" value="1"/>
</dbReference>
<sequence>MFSIVDWIKDLGLFEHQKRKYDEDITKMITPATKSANTFHLFPLLPPEIRCLIWHFAALSHPARVIYLEFSASETLHGQKRGYTSSASIPAVLHTCQDSRNEALRARYQLEFATTSADPAPARIYVDFNSDVIHLRRFVPQEHHENMYSPSFPLIQAAIVPMLWLETFSGWERNVHVWRYRQDHTYEIPIEAYGGTLRSLNELCILGSGVDEERDLRNIDLEYSEGETSSWAKVQPHLSKPLHEMLGWQYGVRPMIAWANPSQGPKTARRRRRHRIYPD</sequence>
<dbReference type="OrthoDB" id="3473305at2759"/>
<evidence type="ECO:0000313" key="2">
    <source>
        <dbReference type="EMBL" id="KAF4632494.1"/>
    </source>
</evidence>
<comment type="caution">
    <text evidence="2">The sequence shown here is derived from an EMBL/GenBank/DDBJ whole genome shotgun (WGS) entry which is preliminary data.</text>
</comment>
<accession>A0A8H4RM33</accession>
<dbReference type="Proteomes" id="UP000566819">
    <property type="component" value="Unassembled WGS sequence"/>
</dbReference>
<dbReference type="InterPro" id="IPR045518">
    <property type="entry name" value="2EXR"/>
</dbReference>
<gene>
    <name evidence="2" type="ORF">G7Y89_g5631</name>
</gene>
<proteinExistence type="predicted"/>